<dbReference type="Pfam" id="PF00651">
    <property type="entry name" value="BTB"/>
    <property type="match status" value="1"/>
</dbReference>
<keyword evidence="3" id="KW-0677">Repeat</keyword>
<evidence type="ECO:0000259" key="6">
    <source>
        <dbReference type="PROSITE" id="PS50097"/>
    </source>
</evidence>
<dbReference type="PANTHER" id="PTHR45632">
    <property type="entry name" value="LD33804P"/>
    <property type="match status" value="1"/>
</dbReference>
<keyword evidence="2" id="KW-0880">Kelch repeat</keyword>
<protein>
    <recommendedName>
        <fullName evidence="1">Kelch-like protein diablo</fullName>
    </recommendedName>
</protein>
<dbReference type="OrthoDB" id="45365at2759"/>
<dbReference type="InterPro" id="IPR011333">
    <property type="entry name" value="SKP1/BTB/POZ_sf"/>
</dbReference>
<dbReference type="SMART" id="SM00225">
    <property type="entry name" value="BTB"/>
    <property type="match status" value="1"/>
</dbReference>
<dbReference type="InterPro" id="IPR011705">
    <property type="entry name" value="BACK"/>
</dbReference>
<accession>A0A8S1C9I2</accession>
<evidence type="ECO:0000256" key="5">
    <source>
        <dbReference type="SAM" id="MobiDB-lite"/>
    </source>
</evidence>
<dbReference type="InterPro" id="IPR011043">
    <property type="entry name" value="Gal_Oxase/kelch_b-propeller"/>
</dbReference>
<dbReference type="EMBL" id="CADEPI010000023">
    <property type="protein sequence ID" value="CAB3365986.1"/>
    <property type="molecule type" value="Genomic_DNA"/>
</dbReference>
<dbReference type="AlphaFoldDB" id="A0A8S1C9I2"/>
<dbReference type="InterPro" id="IPR000210">
    <property type="entry name" value="BTB/POZ_dom"/>
</dbReference>
<feature type="compositionally biased region" description="Low complexity" evidence="5">
    <location>
        <begin position="679"/>
        <end position="693"/>
    </location>
</feature>
<evidence type="ECO:0000256" key="3">
    <source>
        <dbReference type="ARBA" id="ARBA00022737"/>
    </source>
</evidence>
<evidence type="ECO:0000256" key="2">
    <source>
        <dbReference type="ARBA" id="ARBA00022441"/>
    </source>
</evidence>
<dbReference type="Pfam" id="PF07707">
    <property type="entry name" value="BACK"/>
    <property type="match status" value="1"/>
</dbReference>
<dbReference type="InterPro" id="IPR017096">
    <property type="entry name" value="BTB-kelch_protein"/>
</dbReference>
<organism evidence="7 8">
    <name type="scientific">Cloeon dipterum</name>
    <dbReference type="NCBI Taxonomy" id="197152"/>
    <lineage>
        <taxon>Eukaryota</taxon>
        <taxon>Metazoa</taxon>
        <taxon>Ecdysozoa</taxon>
        <taxon>Arthropoda</taxon>
        <taxon>Hexapoda</taxon>
        <taxon>Insecta</taxon>
        <taxon>Pterygota</taxon>
        <taxon>Palaeoptera</taxon>
        <taxon>Ephemeroptera</taxon>
        <taxon>Pisciforma</taxon>
        <taxon>Baetidae</taxon>
        <taxon>Cloeon</taxon>
    </lineage>
</organism>
<dbReference type="SUPFAM" id="SSF50965">
    <property type="entry name" value="Galactose oxidase, central domain"/>
    <property type="match status" value="1"/>
</dbReference>
<comment type="caution">
    <text evidence="7">The sequence shown here is derived from an EMBL/GenBank/DDBJ whole genome shotgun (WGS) entry which is preliminary data.</text>
</comment>
<dbReference type="SUPFAM" id="SSF54695">
    <property type="entry name" value="POZ domain"/>
    <property type="match status" value="1"/>
</dbReference>
<feature type="domain" description="BTB" evidence="6">
    <location>
        <begin position="17"/>
        <end position="101"/>
    </location>
</feature>
<name>A0A8S1C9I2_9INSE</name>
<dbReference type="GO" id="GO:0003779">
    <property type="term" value="F:actin binding"/>
    <property type="evidence" value="ECO:0007669"/>
    <property type="project" value="UniProtKB-KW"/>
</dbReference>
<dbReference type="SMART" id="SM00612">
    <property type="entry name" value="Kelch"/>
    <property type="match status" value="5"/>
</dbReference>
<dbReference type="SUPFAM" id="SSF117281">
    <property type="entry name" value="Kelch motif"/>
    <property type="match status" value="1"/>
</dbReference>
<feature type="region of interest" description="Disordered" evidence="5">
    <location>
        <begin position="668"/>
        <end position="708"/>
    </location>
</feature>
<dbReference type="PANTHER" id="PTHR45632:SF17">
    <property type="entry name" value="KELCH-LIKE PROTEIN 31"/>
    <property type="match status" value="1"/>
</dbReference>
<dbReference type="Gene3D" id="1.25.40.420">
    <property type="match status" value="1"/>
</dbReference>
<dbReference type="Proteomes" id="UP000494165">
    <property type="component" value="Unassembled WGS sequence"/>
</dbReference>
<dbReference type="Gene3D" id="3.30.710.10">
    <property type="entry name" value="Potassium Channel Kv1.1, Chain A"/>
    <property type="match status" value="1"/>
</dbReference>
<evidence type="ECO:0000256" key="1">
    <source>
        <dbReference type="ARBA" id="ARBA00013699"/>
    </source>
</evidence>
<comment type="function">
    <text evidence="4">Probable substrate-specific adapter of an E3 ubiquitin-protein ligase complex which mediates the ubiquitination and subsequent proteasomal degradation of target proteins. May have a role in synapse differentiation and growth.</text>
</comment>
<reference evidence="7 8" key="1">
    <citation type="submission" date="2020-04" db="EMBL/GenBank/DDBJ databases">
        <authorList>
            <person name="Alioto T."/>
            <person name="Alioto T."/>
            <person name="Gomez Garrido J."/>
        </authorList>
    </citation>
    <scope>NUCLEOTIDE SEQUENCE [LARGE SCALE GENOMIC DNA]</scope>
</reference>
<dbReference type="PIRSF" id="PIRSF037037">
    <property type="entry name" value="Kelch-like_protein_gigaxonin"/>
    <property type="match status" value="1"/>
</dbReference>
<dbReference type="InterPro" id="IPR006652">
    <property type="entry name" value="Kelch_1"/>
</dbReference>
<dbReference type="GO" id="GO:0005737">
    <property type="term" value="C:cytoplasm"/>
    <property type="evidence" value="ECO:0007669"/>
    <property type="project" value="UniProtKB-ARBA"/>
</dbReference>
<dbReference type="InterPro" id="IPR015915">
    <property type="entry name" value="Kelch-typ_b-propeller"/>
</dbReference>
<dbReference type="Pfam" id="PF24681">
    <property type="entry name" value="Kelch_KLHDC2_KLHL20_DRC7"/>
    <property type="match status" value="1"/>
</dbReference>
<sequence length="708" mass="79492">MSLQRTDLWDQRSFKSCDILLEGGEGCLFPVHSQVISSSCPYFEMALWARSQVEDELPLLEGIDRQTEIQGRKVVRMPGFKPATISQLLKFIYTANVDLNPFNMVEVYWGADFLCLDKLEQLCLAFFSENLNLSSSIAVVQTENKPLPSFKLERIGWNHLLANVIKMSTDETLRAMTTKTLTQLVESDELNATREESVWTLIVRWANCDPEERAKNVPLLALKLRIGALPFNFVAYEIAEHQLMESNNSAANEIRLRNLETNAMISVRTNNPGSMTGPVPTFMKARLPHSLILLMGGRISTPDAINTTTDSVLIFDIHTQKWFEPKVELRVPMDEENFRRLAMHKLVLLGKVLYVLGGADLGIPSTKCNKLNLETLEWSEIKSFHHQRISMGATAVDNRLMVAGSGFFQSTALVEFYDPASDTWSVGPSLAHPRSSAGMVTVGQCVYLIGGVEGFRTLDSVEKFDLQKQKWILVASLNEPRRAAACVECHGFVFIFGGLEGTRYLRTVERYDPVNDAWSFVSPMPSAKSQMACTIIGECIYLIGGVSYLGNVKSVDVYHVLEDRWTRGVSLPVPRAAAAAATICGLDVCTKLVSRQERDAPVLRIACDDERASDPEQTETFATEDYSSSEDSLFDEENLVFFYWDSYSEDDDEEEEYYIENEVFVFVNHDEHEDDSSETESSNSQENNENIGGDSDDDRSLSLLFGLD</sequence>
<dbReference type="SMART" id="SM00875">
    <property type="entry name" value="BACK"/>
    <property type="match status" value="1"/>
</dbReference>
<dbReference type="Gene3D" id="2.120.10.80">
    <property type="entry name" value="Kelch-type beta propeller"/>
    <property type="match status" value="2"/>
</dbReference>
<proteinExistence type="predicted"/>
<gene>
    <name evidence="7" type="ORF">CLODIP_2_CD16220</name>
</gene>
<keyword evidence="8" id="KW-1185">Reference proteome</keyword>
<dbReference type="PROSITE" id="PS50097">
    <property type="entry name" value="BTB"/>
    <property type="match status" value="1"/>
</dbReference>
<evidence type="ECO:0000256" key="4">
    <source>
        <dbReference type="ARBA" id="ARBA00043912"/>
    </source>
</evidence>
<evidence type="ECO:0000313" key="7">
    <source>
        <dbReference type="EMBL" id="CAB3365986.1"/>
    </source>
</evidence>
<evidence type="ECO:0000313" key="8">
    <source>
        <dbReference type="Proteomes" id="UP000494165"/>
    </source>
</evidence>
<dbReference type="CDD" id="cd18186">
    <property type="entry name" value="BTB_POZ_ZBTB_KLHL-like"/>
    <property type="match status" value="1"/>
</dbReference>